<accession>A0A5N5SVK3</accession>
<gene>
    <name evidence="11" type="primary">TAF5</name>
    <name evidence="11" type="ORF">Anas_05120</name>
</gene>
<organism evidence="11 12">
    <name type="scientific">Armadillidium nasatum</name>
    <dbReference type="NCBI Taxonomy" id="96803"/>
    <lineage>
        <taxon>Eukaryota</taxon>
        <taxon>Metazoa</taxon>
        <taxon>Ecdysozoa</taxon>
        <taxon>Arthropoda</taxon>
        <taxon>Crustacea</taxon>
        <taxon>Multicrustacea</taxon>
        <taxon>Malacostraca</taxon>
        <taxon>Eumalacostraca</taxon>
        <taxon>Peracarida</taxon>
        <taxon>Isopoda</taxon>
        <taxon>Oniscidea</taxon>
        <taxon>Crinocheta</taxon>
        <taxon>Armadillidiidae</taxon>
        <taxon>Armadillidium</taxon>
    </lineage>
</organism>
<dbReference type="PANTHER" id="PTHR19879">
    <property type="entry name" value="TRANSCRIPTION INITIATION FACTOR TFIID"/>
    <property type="match status" value="1"/>
</dbReference>
<evidence type="ECO:0000256" key="5">
    <source>
        <dbReference type="ARBA" id="ARBA00023015"/>
    </source>
</evidence>
<feature type="region of interest" description="Disordered" evidence="9">
    <location>
        <begin position="75"/>
        <end position="94"/>
    </location>
</feature>
<dbReference type="GO" id="GO:0005669">
    <property type="term" value="C:transcription factor TFIID complex"/>
    <property type="evidence" value="ECO:0007669"/>
    <property type="project" value="TreeGrafter"/>
</dbReference>
<evidence type="ECO:0000256" key="7">
    <source>
        <dbReference type="ARBA" id="ARBA00023242"/>
    </source>
</evidence>
<dbReference type="InterPro" id="IPR019775">
    <property type="entry name" value="WD40_repeat_CS"/>
</dbReference>
<reference evidence="11 12" key="1">
    <citation type="journal article" date="2019" name="PLoS Biol.">
        <title>Sex chromosomes control vertical transmission of feminizing Wolbachia symbionts in an isopod.</title>
        <authorList>
            <person name="Becking T."/>
            <person name="Chebbi M.A."/>
            <person name="Giraud I."/>
            <person name="Moumen B."/>
            <person name="Laverre T."/>
            <person name="Caubet Y."/>
            <person name="Peccoud J."/>
            <person name="Gilbert C."/>
            <person name="Cordaux R."/>
        </authorList>
    </citation>
    <scope>NUCLEOTIDE SEQUENCE [LARGE SCALE GENOMIC DNA]</scope>
    <source>
        <strain evidence="11">ANa2</strain>
        <tissue evidence="11">Whole body excluding digestive tract and cuticle</tissue>
    </source>
</reference>
<dbReference type="Proteomes" id="UP000326759">
    <property type="component" value="Unassembled WGS sequence"/>
</dbReference>
<feature type="domain" description="TFIID subunit TAF5 NTD2" evidence="10">
    <location>
        <begin position="154"/>
        <end position="282"/>
    </location>
</feature>
<evidence type="ECO:0000256" key="1">
    <source>
        <dbReference type="ARBA" id="ARBA00004123"/>
    </source>
</evidence>
<feature type="compositionally biased region" description="Basic and acidic residues" evidence="9">
    <location>
        <begin position="353"/>
        <end position="362"/>
    </location>
</feature>
<comment type="subcellular location">
    <subcellularLocation>
        <location evidence="1">Nucleus</location>
    </subcellularLocation>
</comment>
<feature type="repeat" description="WD" evidence="8">
    <location>
        <begin position="609"/>
        <end position="650"/>
    </location>
</feature>
<evidence type="ECO:0000256" key="2">
    <source>
        <dbReference type="ARBA" id="ARBA00009435"/>
    </source>
</evidence>
<keyword evidence="5" id="KW-0805">Transcription regulation</keyword>
<evidence type="ECO:0000259" key="10">
    <source>
        <dbReference type="Pfam" id="PF04494"/>
    </source>
</evidence>
<feature type="repeat" description="WD" evidence="8">
    <location>
        <begin position="525"/>
        <end position="566"/>
    </location>
</feature>
<dbReference type="GO" id="GO:0016251">
    <property type="term" value="F:RNA polymerase II general transcription initiation factor activity"/>
    <property type="evidence" value="ECO:0007669"/>
    <property type="project" value="TreeGrafter"/>
</dbReference>
<keyword evidence="11" id="KW-0396">Initiation factor</keyword>
<dbReference type="InterPro" id="IPR020472">
    <property type="entry name" value="WD40_PAC1"/>
</dbReference>
<dbReference type="PROSITE" id="PS50082">
    <property type="entry name" value="WD_REPEATS_2"/>
    <property type="match status" value="4"/>
</dbReference>
<keyword evidence="4" id="KW-0677">Repeat</keyword>
<feature type="repeat" description="WD" evidence="8">
    <location>
        <begin position="567"/>
        <end position="608"/>
    </location>
</feature>
<dbReference type="InterPro" id="IPR036322">
    <property type="entry name" value="WD40_repeat_dom_sf"/>
</dbReference>
<dbReference type="CDD" id="cd08044">
    <property type="entry name" value="TAF5_NTD2"/>
    <property type="match status" value="1"/>
</dbReference>
<dbReference type="SUPFAM" id="SSF160897">
    <property type="entry name" value="Taf5 N-terminal domain-like"/>
    <property type="match status" value="1"/>
</dbReference>
<dbReference type="InterPro" id="IPR006594">
    <property type="entry name" value="LisH"/>
</dbReference>
<feature type="region of interest" description="Disordered" evidence="9">
    <location>
        <begin position="334"/>
        <end position="376"/>
    </location>
</feature>
<dbReference type="Pfam" id="PF04494">
    <property type="entry name" value="TFIID_NTD2"/>
    <property type="match status" value="1"/>
</dbReference>
<evidence type="ECO:0000256" key="8">
    <source>
        <dbReference type="PROSITE-ProRule" id="PRU00221"/>
    </source>
</evidence>
<dbReference type="CDD" id="cd00200">
    <property type="entry name" value="WD40"/>
    <property type="match status" value="1"/>
</dbReference>
<dbReference type="InterPro" id="IPR015943">
    <property type="entry name" value="WD40/YVTN_repeat-like_dom_sf"/>
</dbReference>
<keyword evidence="11" id="KW-0648">Protein biosynthesis</keyword>
<sequence length="678" mass="75830">MSDTPTYASLTPLAPAIPTIINGLSGVDMQPSQTVSHHAVMNNSEQVVNQVSMVNNGANGQCPSTAMSLTVLSPAAPATPSSLTSEVKSESAEPPSFERSNLIAVLQFLKKNNLKGTEDLLRRESGFFDEIEDSKSGYGLESETSTIFSTYKNEGDPTEYEETYLNLLNFIERSLDSYKHEVSQVLYPVFVHMYLELVYNGHENMAIAFLERFSPQQEDYYQEDILSLSLVTTRDHMSGYQIMDNFRGSQFNVRITREGHAHLKRYLSEAGGGPVQRIIQNRLCFDIYDGVPRTRSQIVSTAGALEGEASRQVNKTKIFYGLLKEPELQNLIIEEDEGEEEGDKPKKKKHKKDPLQKSKKNDPNAPPNNRIPLPELRDIDKLEKAKAIRDAMKRVTLSKDNLPSICFYTFLNSNASLTSVEFSDDSSLLAFGTSDSFVCIQSITPAKLKALKSVEQLNDIDKDADDVLVRMMDERSAEQTKQLLGHSGPVYSCSFSPDRTLLLTAGKDGTIRLWSLQTWTCLVVYKGHIFPVWDVKFCQLGYYFASGSHDRTARLWATDHHQPLRIFSGHFSDVDVVQFHPNCNYIASGSSDRSIRLWDIQNGNCVRILTGHKGLINVLIFSPCGRYLSSAGSDHRVLVWDLSNGSLVAELISHTNSIYCLSFSRDGNLLVSVVWINV</sequence>
<protein>
    <submittedName>
        <fullName evidence="11">Transcription initiation factor TFIID subunit 5</fullName>
    </submittedName>
</protein>
<proteinExistence type="inferred from homology"/>
<dbReference type="InterPro" id="IPR001680">
    <property type="entry name" value="WD40_rpt"/>
</dbReference>
<dbReference type="Gene3D" id="2.130.10.10">
    <property type="entry name" value="YVTN repeat-like/Quinoprotein amine dehydrogenase"/>
    <property type="match status" value="2"/>
</dbReference>
<dbReference type="PRINTS" id="PR00320">
    <property type="entry name" value="GPROTEINBRPT"/>
</dbReference>
<evidence type="ECO:0000313" key="12">
    <source>
        <dbReference type="Proteomes" id="UP000326759"/>
    </source>
</evidence>
<dbReference type="GO" id="GO:0003743">
    <property type="term" value="F:translation initiation factor activity"/>
    <property type="evidence" value="ECO:0007669"/>
    <property type="project" value="UniProtKB-KW"/>
</dbReference>
<keyword evidence="3 8" id="KW-0853">WD repeat</keyword>
<dbReference type="PROSITE" id="PS00678">
    <property type="entry name" value="WD_REPEATS_1"/>
    <property type="match status" value="2"/>
</dbReference>
<evidence type="ECO:0000256" key="6">
    <source>
        <dbReference type="ARBA" id="ARBA00023163"/>
    </source>
</evidence>
<dbReference type="InterPro" id="IPR007582">
    <property type="entry name" value="TFIID_NTD2"/>
</dbReference>
<name>A0A5N5SVK3_9CRUS</name>
<dbReference type="SMART" id="SM00320">
    <property type="entry name" value="WD40"/>
    <property type="match status" value="6"/>
</dbReference>
<keyword evidence="6" id="KW-0804">Transcription</keyword>
<evidence type="ECO:0000256" key="4">
    <source>
        <dbReference type="ARBA" id="ARBA00022737"/>
    </source>
</evidence>
<dbReference type="OrthoDB" id="10266330at2759"/>
<dbReference type="SUPFAM" id="SSF50978">
    <property type="entry name" value="WD40 repeat-like"/>
    <property type="match status" value="1"/>
</dbReference>
<evidence type="ECO:0000313" key="11">
    <source>
        <dbReference type="EMBL" id="KAB7498254.1"/>
    </source>
</evidence>
<evidence type="ECO:0000256" key="3">
    <source>
        <dbReference type="ARBA" id="ARBA00022574"/>
    </source>
</evidence>
<dbReference type="PROSITE" id="PS50294">
    <property type="entry name" value="WD_REPEATS_REGION"/>
    <property type="match status" value="4"/>
</dbReference>
<dbReference type="EMBL" id="SEYY01019449">
    <property type="protein sequence ID" value="KAB7498254.1"/>
    <property type="molecule type" value="Genomic_DNA"/>
</dbReference>
<comment type="similarity">
    <text evidence="2">Belongs to the WD repeat TAF5 family.</text>
</comment>
<keyword evidence="7" id="KW-0539">Nucleus</keyword>
<dbReference type="Pfam" id="PF00400">
    <property type="entry name" value="WD40"/>
    <property type="match status" value="5"/>
</dbReference>
<dbReference type="Gene3D" id="1.25.40.500">
    <property type="entry name" value="TFIID subunit TAF5, NTD2 domain"/>
    <property type="match status" value="1"/>
</dbReference>
<evidence type="ECO:0000256" key="9">
    <source>
        <dbReference type="SAM" id="MobiDB-lite"/>
    </source>
</evidence>
<feature type="repeat" description="WD" evidence="8">
    <location>
        <begin position="483"/>
        <end position="524"/>
    </location>
</feature>
<keyword evidence="12" id="KW-1185">Reference proteome</keyword>
<dbReference type="PROSITE" id="PS50896">
    <property type="entry name" value="LISH"/>
    <property type="match status" value="1"/>
</dbReference>
<dbReference type="InterPro" id="IPR037264">
    <property type="entry name" value="TFIID_NTD2_sf"/>
</dbReference>
<dbReference type="GO" id="GO:0006367">
    <property type="term" value="P:transcription initiation at RNA polymerase II promoter"/>
    <property type="evidence" value="ECO:0007669"/>
    <property type="project" value="TreeGrafter"/>
</dbReference>
<dbReference type="PANTHER" id="PTHR19879:SF1">
    <property type="entry name" value="CANNONBALL-RELATED"/>
    <property type="match status" value="1"/>
</dbReference>
<comment type="caution">
    <text evidence="11">The sequence shown here is derived from an EMBL/GenBank/DDBJ whole genome shotgun (WGS) entry which is preliminary data.</text>
</comment>
<dbReference type="AlphaFoldDB" id="A0A5N5SVK3"/>